<dbReference type="GO" id="GO:0016020">
    <property type="term" value="C:membrane"/>
    <property type="evidence" value="ECO:0007669"/>
    <property type="project" value="InterPro"/>
</dbReference>
<dbReference type="Pfam" id="PF12838">
    <property type="entry name" value="Fer4_7"/>
    <property type="match status" value="1"/>
</dbReference>
<feature type="domain" description="4Fe-4S ferredoxin-type" evidence="9">
    <location>
        <begin position="94"/>
        <end position="123"/>
    </location>
</feature>
<dbReference type="PROSITE" id="PS51379">
    <property type="entry name" value="4FE4S_FER_2"/>
    <property type="match status" value="2"/>
</dbReference>
<feature type="region of interest" description="Disordered" evidence="8">
    <location>
        <begin position="182"/>
        <end position="210"/>
    </location>
</feature>
<dbReference type="NCBIfam" id="TIGR01971">
    <property type="entry name" value="NuoI"/>
    <property type="match status" value="1"/>
</dbReference>
<dbReference type="PROSITE" id="PS00198">
    <property type="entry name" value="4FE4S_FER_1"/>
    <property type="match status" value="1"/>
</dbReference>
<comment type="similarity">
    <text evidence="2">Belongs to the complex I 23 kDa subunit family.</text>
</comment>
<dbReference type="PANTHER" id="PTHR10849">
    <property type="entry name" value="NADH DEHYDROGENASE UBIQUINONE IRON-SULFUR PROTEIN 8, MITOCHONDRIAL"/>
    <property type="match status" value="1"/>
</dbReference>
<dbReference type="Gene3D" id="3.30.70.3270">
    <property type="match status" value="1"/>
</dbReference>
<keyword evidence="3" id="KW-0004">4Fe-4S</keyword>
<accession>A0A3B0SN50</accession>
<dbReference type="GO" id="GO:0009060">
    <property type="term" value="P:aerobic respiration"/>
    <property type="evidence" value="ECO:0007669"/>
    <property type="project" value="TreeGrafter"/>
</dbReference>
<dbReference type="InterPro" id="IPR017900">
    <property type="entry name" value="4Fe4S_Fe_S_CS"/>
</dbReference>
<evidence type="ECO:0000313" key="10">
    <source>
        <dbReference type="EMBL" id="VAW05663.1"/>
    </source>
</evidence>
<evidence type="ECO:0000259" key="9">
    <source>
        <dbReference type="PROSITE" id="PS51379"/>
    </source>
</evidence>
<evidence type="ECO:0000256" key="5">
    <source>
        <dbReference type="ARBA" id="ARBA00022967"/>
    </source>
</evidence>
<evidence type="ECO:0000256" key="1">
    <source>
        <dbReference type="ARBA" id="ARBA00001966"/>
    </source>
</evidence>
<dbReference type="PANTHER" id="PTHR10849:SF20">
    <property type="entry name" value="NADH DEHYDROGENASE [UBIQUINONE] IRON-SULFUR PROTEIN 8, MITOCHONDRIAL"/>
    <property type="match status" value="1"/>
</dbReference>
<evidence type="ECO:0000256" key="6">
    <source>
        <dbReference type="ARBA" id="ARBA00023004"/>
    </source>
</evidence>
<evidence type="ECO:0000256" key="4">
    <source>
        <dbReference type="ARBA" id="ARBA00022723"/>
    </source>
</evidence>
<dbReference type="HAMAP" id="MF_01351">
    <property type="entry name" value="NDH1_NuoI"/>
    <property type="match status" value="1"/>
</dbReference>
<dbReference type="GO" id="GO:0046872">
    <property type="term" value="F:metal ion binding"/>
    <property type="evidence" value="ECO:0007669"/>
    <property type="project" value="UniProtKB-KW"/>
</dbReference>
<sequence length="210" mass="23220">MSFMDTIGLGGFKGFAVTFRQIFTKKVTRKYPDEKRQKPQRFHGRHVLNRYEDGMEKCIGCELCAGVCPARCIYVRGADNPPENPVSPGERFGFVYEINMLRCIFCGLCVEACPTTAITMTQLFEMSVTDRQDAIYTKNELLVEPDGTPNHSQPAGPLIDLNELKLSDGWMRATSPAGRAAYEGIPHWPGSAGAGVRPPERGQRSDGGEV</sequence>
<dbReference type="EC" id="1.6.5.3" evidence="10"/>
<protein>
    <submittedName>
        <fullName evidence="10">NADH-ubiquinone oxidoreductase chain I</fullName>
        <ecNumber evidence="10">1.6.5.3</ecNumber>
    </submittedName>
</protein>
<gene>
    <name evidence="10" type="ORF">MNBD_ACTINO02-1133</name>
</gene>
<dbReference type="SUPFAM" id="SSF54862">
    <property type="entry name" value="4Fe-4S ferredoxins"/>
    <property type="match status" value="1"/>
</dbReference>
<organism evidence="10">
    <name type="scientific">hydrothermal vent metagenome</name>
    <dbReference type="NCBI Taxonomy" id="652676"/>
    <lineage>
        <taxon>unclassified sequences</taxon>
        <taxon>metagenomes</taxon>
        <taxon>ecological metagenomes</taxon>
    </lineage>
</organism>
<dbReference type="InterPro" id="IPR017896">
    <property type="entry name" value="4Fe4S_Fe-S-bd"/>
</dbReference>
<reference evidence="10" key="1">
    <citation type="submission" date="2018-06" db="EMBL/GenBank/DDBJ databases">
        <authorList>
            <person name="Zhirakovskaya E."/>
        </authorList>
    </citation>
    <scope>NUCLEOTIDE SEQUENCE</scope>
</reference>
<dbReference type="GO" id="GO:0051539">
    <property type="term" value="F:4 iron, 4 sulfur cluster binding"/>
    <property type="evidence" value="ECO:0007669"/>
    <property type="project" value="UniProtKB-KW"/>
</dbReference>
<feature type="compositionally biased region" description="Basic and acidic residues" evidence="8">
    <location>
        <begin position="198"/>
        <end position="210"/>
    </location>
</feature>
<feature type="domain" description="4Fe-4S ferredoxin-type" evidence="9">
    <location>
        <begin position="49"/>
        <end position="78"/>
    </location>
</feature>
<dbReference type="InterPro" id="IPR010226">
    <property type="entry name" value="NADH_quinone_OxRdtase_chainI"/>
</dbReference>
<evidence type="ECO:0000256" key="3">
    <source>
        <dbReference type="ARBA" id="ARBA00022485"/>
    </source>
</evidence>
<proteinExistence type="inferred from homology"/>
<evidence type="ECO:0000256" key="7">
    <source>
        <dbReference type="ARBA" id="ARBA00023014"/>
    </source>
</evidence>
<dbReference type="GO" id="GO:0003954">
    <property type="term" value="F:NADH dehydrogenase activity"/>
    <property type="evidence" value="ECO:0007669"/>
    <property type="project" value="TreeGrafter"/>
</dbReference>
<comment type="cofactor">
    <cofactor evidence="1">
        <name>[4Fe-4S] cluster</name>
        <dbReference type="ChEBI" id="CHEBI:49883"/>
    </cofactor>
</comment>
<evidence type="ECO:0000256" key="2">
    <source>
        <dbReference type="ARBA" id="ARBA00010277"/>
    </source>
</evidence>
<keyword evidence="7" id="KW-0411">Iron-sulfur</keyword>
<dbReference type="NCBIfam" id="NF004537">
    <property type="entry name" value="PRK05888.1-3"/>
    <property type="match status" value="1"/>
</dbReference>
<evidence type="ECO:0000256" key="8">
    <source>
        <dbReference type="SAM" id="MobiDB-lite"/>
    </source>
</evidence>
<keyword evidence="5" id="KW-1278">Translocase</keyword>
<keyword evidence="6" id="KW-0408">Iron</keyword>
<dbReference type="AlphaFoldDB" id="A0A3B0SN50"/>
<dbReference type="EMBL" id="UOEK01000321">
    <property type="protein sequence ID" value="VAW05663.1"/>
    <property type="molecule type" value="Genomic_DNA"/>
</dbReference>
<keyword evidence="10" id="KW-0830">Ubiquinone</keyword>
<keyword evidence="10" id="KW-0560">Oxidoreductase</keyword>
<keyword evidence="4" id="KW-0479">Metal-binding</keyword>
<name>A0A3B0SN50_9ZZZZ</name>